<dbReference type="SUPFAM" id="SSF160909">
    <property type="entry name" value="ATP12-like"/>
    <property type="match status" value="1"/>
</dbReference>
<evidence type="ECO:0000256" key="2">
    <source>
        <dbReference type="ARBA" id="ARBA00022946"/>
    </source>
</evidence>
<evidence type="ECO:0000313" key="5">
    <source>
        <dbReference type="Proteomes" id="UP000216361"/>
    </source>
</evidence>
<dbReference type="InterPro" id="IPR042272">
    <property type="entry name" value="ATP12_ATP_synth-F1-assembly_N"/>
</dbReference>
<gene>
    <name evidence="4" type="ORF">CHR90_04755</name>
</gene>
<protein>
    <submittedName>
        <fullName evidence="4">ATPase</fullName>
    </submittedName>
</protein>
<sequence>MKRFYKEATVSAHDSGFGVALDGKPVRTPGGAVLSVPTESLAAAVAAEWAEQTGEVRPLGMPMTRLVLTQIDRVAPRRAEVAAELLGYAGSDLLCYRAEETALADRQNTLWNPLLDWLTARYGVTLAVTAGLMPVAQAPEALAPLAEKLATLSDADLTALALAAPAAGSLVIGLAFLEGRLSAEEAFAVSQLDETYQIEQWGEDYEAADRRADLLREFQDIARFLVLTRG</sequence>
<comment type="similarity">
    <text evidence="1">Belongs to the ATP12 family.</text>
</comment>
<evidence type="ECO:0000256" key="1">
    <source>
        <dbReference type="ARBA" id="ARBA00008231"/>
    </source>
</evidence>
<dbReference type="GO" id="GO:0043461">
    <property type="term" value="P:proton-transporting ATP synthase complex assembly"/>
    <property type="evidence" value="ECO:0007669"/>
    <property type="project" value="InterPro"/>
</dbReference>
<dbReference type="PANTHER" id="PTHR21013:SF10">
    <property type="entry name" value="ATP SYNTHASE MITOCHONDRIAL F1 COMPLEX ASSEMBLY FACTOR 2"/>
    <property type="match status" value="1"/>
</dbReference>
<dbReference type="Proteomes" id="UP000216361">
    <property type="component" value="Unassembled WGS sequence"/>
</dbReference>
<dbReference type="InterPro" id="IPR011419">
    <property type="entry name" value="ATP12_ATP_synth-F1-assembly"/>
</dbReference>
<name>A0A255XVH9_9PROT</name>
<dbReference type="PANTHER" id="PTHR21013">
    <property type="entry name" value="ATP SYNTHASE MITOCHONDRIAL F1 COMPLEX ASSEMBLY FACTOR 2/ATP12 PROTEIN, MITOCHONDRIAL PRECURSOR"/>
    <property type="match status" value="1"/>
</dbReference>
<dbReference type="Gene3D" id="1.10.3580.10">
    <property type="entry name" value="ATP12 ATPase"/>
    <property type="match status" value="1"/>
</dbReference>
<dbReference type="Pfam" id="PF07542">
    <property type="entry name" value="ATP12"/>
    <property type="match status" value="1"/>
</dbReference>
<dbReference type="RefSeq" id="WP_094407847.1">
    <property type="nucleotide sequence ID" value="NZ_BMJZ01000008.1"/>
</dbReference>
<evidence type="ECO:0000313" key="4">
    <source>
        <dbReference type="EMBL" id="OYQ20384.1"/>
    </source>
</evidence>
<dbReference type="InterPro" id="IPR023335">
    <property type="entry name" value="ATP12_ortho_dom_sf"/>
</dbReference>
<organism evidence="4 5">
    <name type="scientific">Elstera cyanobacteriorum</name>
    <dbReference type="NCBI Taxonomy" id="2022747"/>
    <lineage>
        <taxon>Bacteria</taxon>
        <taxon>Pseudomonadati</taxon>
        <taxon>Pseudomonadota</taxon>
        <taxon>Alphaproteobacteria</taxon>
        <taxon>Rhodospirillales</taxon>
        <taxon>Rhodospirillaceae</taxon>
        <taxon>Elstera</taxon>
    </lineage>
</organism>
<proteinExistence type="inferred from homology"/>
<accession>A0A255XVH9</accession>
<dbReference type="EMBL" id="NOXS01000028">
    <property type="protein sequence ID" value="OYQ20384.1"/>
    <property type="molecule type" value="Genomic_DNA"/>
</dbReference>
<dbReference type="OrthoDB" id="9797825at2"/>
<keyword evidence="5" id="KW-1185">Reference proteome</keyword>
<dbReference type="Gene3D" id="3.30.2180.10">
    <property type="entry name" value="ATP12-like"/>
    <property type="match status" value="1"/>
</dbReference>
<keyword evidence="3" id="KW-0143">Chaperone</keyword>
<evidence type="ECO:0000256" key="3">
    <source>
        <dbReference type="ARBA" id="ARBA00023186"/>
    </source>
</evidence>
<reference evidence="4 5" key="1">
    <citation type="submission" date="2017-07" db="EMBL/GenBank/DDBJ databases">
        <title>Elstera cyanobacteriorum sp. nov., a novel bacterium isolated from cyanobacterial aggregates in a eutrophic lake.</title>
        <authorList>
            <person name="Cai H."/>
        </authorList>
    </citation>
    <scope>NUCLEOTIDE SEQUENCE [LARGE SCALE GENOMIC DNA]</scope>
    <source>
        <strain evidence="4 5">TH019</strain>
    </source>
</reference>
<comment type="caution">
    <text evidence="4">The sequence shown here is derived from an EMBL/GenBank/DDBJ whole genome shotgun (WGS) entry which is preliminary data.</text>
</comment>
<keyword evidence="2" id="KW-0809">Transit peptide</keyword>
<dbReference type="AlphaFoldDB" id="A0A255XVH9"/>